<feature type="transmembrane region" description="Helical" evidence="1">
    <location>
        <begin position="255"/>
        <end position="276"/>
    </location>
</feature>
<accession>A0ABV5VZQ3</accession>
<sequence length="553" mass="59725">MNKTIALTRILLKNGSGQLTKQGKPLQKVLLGVLLVVVLIPLASAIGSMVSMFYDALNMIGQAGVLLGLGLAIASLVVFMFGIFYVITVFYFAQDVEHLLPLPLKPGQIVTAKFLTVLGYEYLTLLLLLVPLLGVYGYKDGVGVLYWVYAVLIFLALPIVPLILASIIAMAVMSFAGISRNKDRFRMFGGIAAVLLSFGLNMFIQRTLSKAMKPEQLQEMLTGGNNSFVDMATRSFPSVKLAANALLQEAQLSGLAWLGLFVGLSVLGYLVFVALAQKFYFKGVIGLSESGARRIRLSGSQLDKRTSQQSALKALMTKEIRVLLRTPPYFLNCVLMSLLWPVLMLIPILTQPGFKDMLGSARTLFDTGSATWLVPAIGLALLLFISGANATAPTSISREGAGFFVSKYLPVRYGSMIVAKVATGWLITMCGAFLVLLVALFVLKLPAAFLAVMLAIAVLATLFASLTGVMIDLWLPKLVWDNEQKAVKQNMNGLFNMLLNVAVAAALFYGLSRMGAGLWGSAFALLGVLAVADLLLVRLLKAKGEAWFGKIEV</sequence>
<gene>
    <name evidence="2" type="ORF">ACFFNY_18045</name>
</gene>
<dbReference type="Proteomes" id="UP001589619">
    <property type="component" value="Unassembled WGS sequence"/>
</dbReference>
<dbReference type="InterPro" id="IPR031599">
    <property type="entry name" value="ABC_tran_2"/>
</dbReference>
<feature type="transmembrane region" description="Helical" evidence="1">
    <location>
        <begin position="370"/>
        <end position="392"/>
    </location>
</feature>
<comment type="caution">
    <text evidence="2">The sequence shown here is derived from an EMBL/GenBank/DDBJ whole genome shotgun (WGS) entry which is preliminary data.</text>
</comment>
<reference evidence="2 3" key="1">
    <citation type="submission" date="2024-09" db="EMBL/GenBank/DDBJ databases">
        <authorList>
            <person name="Sun Q."/>
            <person name="Mori K."/>
        </authorList>
    </citation>
    <scope>NUCLEOTIDE SEQUENCE [LARGE SCALE GENOMIC DNA]</scope>
    <source>
        <strain evidence="2 3">JCM 12520</strain>
    </source>
</reference>
<feature type="transmembrane region" description="Helical" evidence="1">
    <location>
        <begin position="29"/>
        <end position="54"/>
    </location>
</feature>
<keyword evidence="1" id="KW-1133">Transmembrane helix</keyword>
<keyword evidence="3" id="KW-1185">Reference proteome</keyword>
<evidence type="ECO:0000256" key="1">
    <source>
        <dbReference type="SAM" id="Phobius"/>
    </source>
</evidence>
<dbReference type="EMBL" id="JBHMAG010000012">
    <property type="protein sequence ID" value="MFB9753471.1"/>
    <property type="molecule type" value="Genomic_DNA"/>
</dbReference>
<evidence type="ECO:0000313" key="2">
    <source>
        <dbReference type="EMBL" id="MFB9753471.1"/>
    </source>
</evidence>
<feature type="transmembrane region" description="Helical" evidence="1">
    <location>
        <begin position="114"/>
        <end position="138"/>
    </location>
</feature>
<feature type="transmembrane region" description="Helical" evidence="1">
    <location>
        <begin position="494"/>
        <end position="512"/>
    </location>
</feature>
<name>A0ABV5VZQ3_9BACL</name>
<feature type="transmembrane region" description="Helical" evidence="1">
    <location>
        <begin position="185"/>
        <end position="204"/>
    </location>
</feature>
<feature type="transmembrane region" description="Helical" evidence="1">
    <location>
        <begin position="413"/>
        <end position="442"/>
    </location>
</feature>
<protein>
    <recommendedName>
        <fullName evidence="4">ABC transporter permease</fullName>
    </recommendedName>
</protein>
<dbReference type="RefSeq" id="WP_344901315.1">
    <property type="nucleotide sequence ID" value="NZ_BAAAYO010000001.1"/>
</dbReference>
<keyword evidence="1" id="KW-0472">Membrane</keyword>
<evidence type="ECO:0008006" key="4">
    <source>
        <dbReference type="Google" id="ProtNLM"/>
    </source>
</evidence>
<feature type="transmembrane region" description="Helical" evidence="1">
    <location>
        <begin position="144"/>
        <end position="173"/>
    </location>
</feature>
<keyword evidence="1" id="KW-0812">Transmembrane</keyword>
<feature type="transmembrane region" description="Helical" evidence="1">
    <location>
        <begin position="66"/>
        <end position="93"/>
    </location>
</feature>
<feature type="transmembrane region" description="Helical" evidence="1">
    <location>
        <begin position="448"/>
        <end position="474"/>
    </location>
</feature>
<dbReference type="Pfam" id="PF16949">
    <property type="entry name" value="ABC_tran_2"/>
    <property type="match status" value="1"/>
</dbReference>
<feature type="transmembrane region" description="Helical" evidence="1">
    <location>
        <begin position="329"/>
        <end position="350"/>
    </location>
</feature>
<feature type="transmembrane region" description="Helical" evidence="1">
    <location>
        <begin position="518"/>
        <end position="540"/>
    </location>
</feature>
<evidence type="ECO:0000313" key="3">
    <source>
        <dbReference type="Proteomes" id="UP001589619"/>
    </source>
</evidence>
<proteinExistence type="predicted"/>
<organism evidence="2 3">
    <name type="scientific">Paenibacillus hodogayensis</name>
    <dbReference type="NCBI Taxonomy" id="279208"/>
    <lineage>
        <taxon>Bacteria</taxon>
        <taxon>Bacillati</taxon>
        <taxon>Bacillota</taxon>
        <taxon>Bacilli</taxon>
        <taxon>Bacillales</taxon>
        <taxon>Paenibacillaceae</taxon>
        <taxon>Paenibacillus</taxon>
    </lineage>
</organism>